<dbReference type="GO" id="GO:0004376">
    <property type="term" value="F:GPI mannosyltransferase activity"/>
    <property type="evidence" value="ECO:0007669"/>
    <property type="project" value="InterPro"/>
</dbReference>
<comment type="pathway">
    <text evidence="2 12">Glycolipid biosynthesis; glycosylphosphatidylinositol-anchor biosynthesis.</text>
</comment>
<comment type="similarity">
    <text evidence="3 12">Belongs to the PIGV family.</text>
</comment>
<keyword evidence="6 12" id="KW-0328">Glycosyltransferase</keyword>
<dbReference type="PANTHER" id="PTHR12468:SF2">
    <property type="entry name" value="GPI MANNOSYLTRANSFERASE 2"/>
    <property type="match status" value="1"/>
</dbReference>
<keyword evidence="10 12" id="KW-1133">Transmembrane helix</keyword>
<evidence type="ECO:0000256" key="1">
    <source>
        <dbReference type="ARBA" id="ARBA00004477"/>
    </source>
</evidence>
<evidence type="ECO:0000256" key="2">
    <source>
        <dbReference type="ARBA" id="ARBA00004687"/>
    </source>
</evidence>
<evidence type="ECO:0000256" key="4">
    <source>
        <dbReference type="ARBA" id="ARBA00013795"/>
    </source>
</evidence>
<evidence type="ECO:0000256" key="8">
    <source>
        <dbReference type="ARBA" id="ARBA00022692"/>
    </source>
</evidence>
<evidence type="ECO:0000256" key="6">
    <source>
        <dbReference type="ARBA" id="ARBA00022676"/>
    </source>
</evidence>
<name>A0AA40DP28_9PEZI</name>
<keyword evidence="9 12" id="KW-0256">Endoplasmic reticulum</keyword>
<evidence type="ECO:0000256" key="10">
    <source>
        <dbReference type="ARBA" id="ARBA00022989"/>
    </source>
</evidence>
<dbReference type="AlphaFoldDB" id="A0AA40DP28"/>
<keyword evidence="7 12" id="KW-0808">Transferase</keyword>
<comment type="caution">
    <text evidence="13">The sequence shown here is derived from an EMBL/GenBank/DDBJ whole genome shotgun (WGS) entry which is preliminary data.</text>
</comment>
<sequence length="446" mass="48430">PYRILVTAFAAWKLFLFVIVVATCVGSAYDTSAAIVVLDSSDGNSTSFPRKVLVRFASWDAIYFVSAARRGYRFEQEWAFGTGLPIAIRGLVQGPESALLETLVGVVVANASHLLSTVVLYRLGLFVWRPAHHPQGSLLALIAALLHVISPAGLFLSAPYAESSFALFSFTGYFLYARSCLSSGPWSRDGFVVLAGLFFGLATAFRSNGILNGVPFAWEFLELLLSFTSALFIGRSHRPTAAVADTFRRLAALGIGGVAVAAGSLIPQAVAYQQFCSGSSDAEAPGGDALQPRRPWCEDYFPSIYAFVQQHYWNTGFLRYWNLSNLPLFLLAGPLLVILVKSGSDYVFPPARARPKVEKKAPTAESARLAALLRSAAAAQVLLAGLAVTMYHVQIITRISSGYPLWYWWLAGMLIRGERLGRGITMFMVIYASVQGVLFASFLPPA</sequence>
<evidence type="ECO:0000256" key="3">
    <source>
        <dbReference type="ARBA" id="ARBA00008698"/>
    </source>
</evidence>
<organism evidence="13 14">
    <name type="scientific">Lasiosphaeris hirsuta</name>
    <dbReference type="NCBI Taxonomy" id="260670"/>
    <lineage>
        <taxon>Eukaryota</taxon>
        <taxon>Fungi</taxon>
        <taxon>Dikarya</taxon>
        <taxon>Ascomycota</taxon>
        <taxon>Pezizomycotina</taxon>
        <taxon>Sordariomycetes</taxon>
        <taxon>Sordariomycetidae</taxon>
        <taxon>Sordariales</taxon>
        <taxon>Lasiosphaeriaceae</taxon>
        <taxon>Lasiosphaeris</taxon>
    </lineage>
</organism>
<feature type="transmembrane region" description="Helical" evidence="12">
    <location>
        <begin position="369"/>
        <end position="389"/>
    </location>
</feature>
<feature type="transmembrane region" description="Helical" evidence="12">
    <location>
        <begin position="395"/>
        <end position="415"/>
    </location>
</feature>
<feature type="transmembrane region" description="Helical" evidence="12">
    <location>
        <begin position="246"/>
        <end position="266"/>
    </location>
</feature>
<dbReference type="EC" id="2.4.1.-" evidence="12"/>
<dbReference type="Pfam" id="PF04188">
    <property type="entry name" value="Mannosyl_trans2"/>
    <property type="match status" value="1"/>
</dbReference>
<feature type="non-terminal residue" evidence="13">
    <location>
        <position position="1"/>
    </location>
</feature>
<keyword evidence="11 12" id="KW-0472">Membrane</keyword>
<dbReference type="PANTHER" id="PTHR12468">
    <property type="entry name" value="GPI MANNOSYLTRANSFERASE 2"/>
    <property type="match status" value="1"/>
</dbReference>
<dbReference type="GO" id="GO:0000009">
    <property type="term" value="F:alpha-1,6-mannosyltransferase activity"/>
    <property type="evidence" value="ECO:0007669"/>
    <property type="project" value="InterPro"/>
</dbReference>
<dbReference type="GO" id="GO:0031501">
    <property type="term" value="C:mannosyltransferase complex"/>
    <property type="evidence" value="ECO:0007669"/>
    <property type="project" value="TreeGrafter"/>
</dbReference>
<evidence type="ECO:0000256" key="11">
    <source>
        <dbReference type="ARBA" id="ARBA00023136"/>
    </source>
</evidence>
<evidence type="ECO:0000313" key="13">
    <source>
        <dbReference type="EMBL" id="KAK0708276.1"/>
    </source>
</evidence>
<feature type="transmembrane region" description="Helical" evidence="12">
    <location>
        <begin position="190"/>
        <end position="210"/>
    </location>
</feature>
<dbReference type="GO" id="GO:0005789">
    <property type="term" value="C:endoplasmic reticulum membrane"/>
    <property type="evidence" value="ECO:0007669"/>
    <property type="project" value="UniProtKB-SubCell"/>
</dbReference>
<proteinExistence type="inferred from homology"/>
<feature type="transmembrane region" description="Helical" evidence="12">
    <location>
        <begin position="103"/>
        <end position="124"/>
    </location>
</feature>
<evidence type="ECO:0000256" key="12">
    <source>
        <dbReference type="RuleBase" id="RU363112"/>
    </source>
</evidence>
<evidence type="ECO:0000256" key="5">
    <source>
        <dbReference type="ARBA" id="ARBA00022502"/>
    </source>
</evidence>
<dbReference type="EMBL" id="JAUKUA010000006">
    <property type="protein sequence ID" value="KAK0708276.1"/>
    <property type="molecule type" value="Genomic_DNA"/>
</dbReference>
<evidence type="ECO:0000313" key="14">
    <source>
        <dbReference type="Proteomes" id="UP001172102"/>
    </source>
</evidence>
<dbReference type="InterPro" id="IPR007315">
    <property type="entry name" value="PIG-V/Gpi18"/>
</dbReference>
<dbReference type="GO" id="GO:0006506">
    <property type="term" value="P:GPI anchor biosynthetic process"/>
    <property type="evidence" value="ECO:0007669"/>
    <property type="project" value="UniProtKB-KW"/>
</dbReference>
<feature type="transmembrane region" description="Helical" evidence="12">
    <location>
        <begin position="424"/>
        <end position="443"/>
    </location>
</feature>
<protein>
    <recommendedName>
        <fullName evidence="4 12">GPI mannosyltransferase 2</fullName>
        <ecNumber evidence="12">2.4.1.-</ecNumber>
    </recommendedName>
</protein>
<comment type="subcellular location">
    <subcellularLocation>
        <location evidence="1 12">Endoplasmic reticulum membrane</location>
        <topology evidence="1 12">Multi-pass membrane protein</topology>
    </subcellularLocation>
</comment>
<comment type="function">
    <text evidence="12">Mannosyltransferase involved in glycosylphosphatidylinositol-anchor biosynthesis.</text>
</comment>
<keyword evidence="8 12" id="KW-0812">Transmembrane</keyword>
<keyword evidence="14" id="KW-1185">Reference proteome</keyword>
<gene>
    <name evidence="13" type="ORF">B0H67DRAFT_445226</name>
</gene>
<feature type="transmembrane region" description="Helical" evidence="12">
    <location>
        <begin position="136"/>
        <end position="154"/>
    </location>
</feature>
<evidence type="ECO:0000256" key="9">
    <source>
        <dbReference type="ARBA" id="ARBA00022824"/>
    </source>
</evidence>
<dbReference type="Proteomes" id="UP001172102">
    <property type="component" value="Unassembled WGS sequence"/>
</dbReference>
<keyword evidence="5 12" id="KW-0337">GPI-anchor biosynthesis</keyword>
<reference evidence="13" key="1">
    <citation type="submission" date="2023-06" db="EMBL/GenBank/DDBJ databases">
        <title>Genome-scale phylogeny and comparative genomics of the fungal order Sordariales.</title>
        <authorList>
            <consortium name="Lawrence Berkeley National Laboratory"/>
            <person name="Hensen N."/>
            <person name="Bonometti L."/>
            <person name="Westerberg I."/>
            <person name="Brannstrom I.O."/>
            <person name="Guillou S."/>
            <person name="Cros-Aarteil S."/>
            <person name="Calhoun S."/>
            <person name="Haridas S."/>
            <person name="Kuo A."/>
            <person name="Mondo S."/>
            <person name="Pangilinan J."/>
            <person name="Riley R."/>
            <person name="Labutti K."/>
            <person name="Andreopoulos B."/>
            <person name="Lipzen A."/>
            <person name="Chen C."/>
            <person name="Yanf M."/>
            <person name="Daum C."/>
            <person name="Ng V."/>
            <person name="Clum A."/>
            <person name="Steindorff A."/>
            <person name="Ohm R."/>
            <person name="Martin F."/>
            <person name="Silar P."/>
            <person name="Natvig D."/>
            <person name="Lalanne C."/>
            <person name="Gautier V."/>
            <person name="Ament-Velasquez S.L."/>
            <person name="Kruys A."/>
            <person name="Hutchinson M.I."/>
            <person name="Powell A.J."/>
            <person name="Barry K."/>
            <person name="Miller A.N."/>
            <person name="Grigoriev I.V."/>
            <person name="Debuchy R."/>
            <person name="Gladieux P."/>
            <person name="Thoren M.H."/>
            <person name="Johannesson H."/>
        </authorList>
    </citation>
    <scope>NUCLEOTIDE SEQUENCE</scope>
    <source>
        <strain evidence="13">SMH4607-1</strain>
    </source>
</reference>
<accession>A0AA40DP28</accession>
<evidence type="ECO:0000256" key="7">
    <source>
        <dbReference type="ARBA" id="ARBA00022679"/>
    </source>
</evidence>
<feature type="transmembrane region" description="Helical" evidence="12">
    <location>
        <begin position="328"/>
        <end position="348"/>
    </location>
</feature>
<feature type="non-terminal residue" evidence="13">
    <location>
        <position position="446"/>
    </location>
</feature>